<sequence length="283" mass="31693">MIRRLVPLALALWFTLHRRTDPSTPGTGGRPPQRQGSVDAGAGVRSAQERTGEIAERGRSGQAGSNDVTLPSDARPWRQRDIPRILEAEQVRNDIRPGIQRAVDDAAAEFHARPADQRYTGDRAATVDAARDRAEALTEQRQREAAEVAAGRGDPAELERLRAEESNAWRNLNTTRAREAGSEIHAIFARNIEDRHQAILGNHAGDYRLRTEAPYDIDGRAAYPGTRRPDLVLERVTPEGQQQYTAHVYDLKTGQKGIEADWEFRVERYARGLFKPEELRPTP</sequence>
<dbReference type="Proteomes" id="UP000093053">
    <property type="component" value="Chromosome"/>
</dbReference>
<dbReference type="STRING" id="1586287.BBK82_33280"/>
<evidence type="ECO:0000256" key="1">
    <source>
        <dbReference type="SAM" id="MobiDB-lite"/>
    </source>
</evidence>
<proteinExistence type="predicted"/>
<keyword evidence="3" id="KW-1185">Reference proteome</keyword>
<feature type="compositionally biased region" description="Basic and acidic residues" evidence="1">
    <location>
        <begin position="47"/>
        <end position="59"/>
    </location>
</feature>
<dbReference type="KEGG" id="led:BBK82_33280"/>
<dbReference type="OrthoDB" id="3698824at2"/>
<dbReference type="AlphaFoldDB" id="A0A1B2HR68"/>
<protein>
    <submittedName>
        <fullName evidence="2">Uncharacterized protein</fullName>
    </submittedName>
</protein>
<dbReference type="RefSeq" id="WP_065918521.1">
    <property type="nucleotide sequence ID" value="NZ_CP016793.1"/>
</dbReference>
<dbReference type="EMBL" id="CP016793">
    <property type="protein sequence ID" value="ANZ40182.1"/>
    <property type="molecule type" value="Genomic_DNA"/>
</dbReference>
<reference evidence="2 3" key="1">
    <citation type="submission" date="2016-07" db="EMBL/GenBank/DDBJ databases">
        <title>Complete genome sequence of the Lentzea guizhouensis DHS C013.</title>
        <authorList>
            <person name="Cao C."/>
        </authorList>
    </citation>
    <scope>NUCLEOTIDE SEQUENCE [LARGE SCALE GENOMIC DNA]</scope>
    <source>
        <strain evidence="2 3">DHS C013</strain>
    </source>
</reference>
<name>A0A1B2HR68_9PSEU</name>
<accession>A0A1B2HR68</accession>
<feature type="compositionally biased region" description="Low complexity" evidence="1">
    <location>
        <begin position="22"/>
        <end position="37"/>
    </location>
</feature>
<gene>
    <name evidence="2" type="ORF">BBK82_33280</name>
</gene>
<feature type="region of interest" description="Disordered" evidence="1">
    <location>
        <begin position="19"/>
        <end position="81"/>
    </location>
</feature>
<evidence type="ECO:0000313" key="3">
    <source>
        <dbReference type="Proteomes" id="UP000093053"/>
    </source>
</evidence>
<organism evidence="2 3">
    <name type="scientific">Lentzea guizhouensis</name>
    <dbReference type="NCBI Taxonomy" id="1586287"/>
    <lineage>
        <taxon>Bacteria</taxon>
        <taxon>Bacillati</taxon>
        <taxon>Actinomycetota</taxon>
        <taxon>Actinomycetes</taxon>
        <taxon>Pseudonocardiales</taxon>
        <taxon>Pseudonocardiaceae</taxon>
        <taxon>Lentzea</taxon>
    </lineage>
</organism>
<evidence type="ECO:0000313" key="2">
    <source>
        <dbReference type="EMBL" id="ANZ40182.1"/>
    </source>
</evidence>